<proteinExistence type="predicted"/>
<dbReference type="Pfam" id="PF02633">
    <property type="entry name" value="Creatininase"/>
    <property type="match status" value="1"/>
</dbReference>
<dbReference type="AlphaFoldDB" id="A0A975U2L1"/>
<reference evidence="1" key="1">
    <citation type="submission" date="2021-06" db="EMBL/GenBank/DDBJ databases">
        <title>Elioraea tepida, sp. nov., a moderately thermophilic aerobic anoxygenic phototrophic bacterium isolated from an alkaline siliceous hot spring mat community in Yellowstone National Park, WY, USA.</title>
        <authorList>
            <person name="Saini M.K."/>
            <person name="Yoshida S."/>
            <person name="Sebastian A."/>
            <person name="Hirose S."/>
            <person name="Hara E."/>
            <person name="Tamaki H."/>
            <person name="Soulier N.T."/>
            <person name="Albert I."/>
            <person name="Hanada S."/>
            <person name="Bryant D.A."/>
            <person name="Tank M."/>
        </authorList>
    </citation>
    <scope>NUCLEOTIDE SEQUENCE</scope>
    <source>
        <strain evidence="1">MS-P2</strain>
    </source>
</reference>
<name>A0A975U2L1_9PROT</name>
<accession>A0A975U2L1</accession>
<protein>
    <submittedName>
        <fullName evidence="1">Creatininase family protein</fullName>
    </submittedName>
</protein>
<dbReference type="PANTHER" id="PTHR35005:SF1">
    <property type="entry name" value="2-AMINO-5-FORMYLAMINO-6-RIBOSYLAMINOPYRIMIDIN-4(3H)-ONE 5'-MONOPHOSPHATE DEFORMYLASE"/>
    <property type="match status" value="1"/>
</dbReference>
<dbReference type="EMBL" id="CP076448">
    <property type="protein sequence ID" value="QXM25154.1"/>
    <property type="molecule type" value="Genomic_DNA"/>
</dbReference>
<keyword evidence="2" id="KW-1185">Reference proteome</keyword>
<evidence type="ECO:0000313" key="2">
    <source>
        <dbReference type="Proteomes" id="UP000694001"/>
    </source>
</evidence>
<sequence>MAQPKRFWTELTSPEFRTLDRDRTVAVLPLGATEQHGPHLAVSVDTTICEGVLARALALLPDELPVLVLPTQAIGVSVEHDRYSGTLSLSPETAITAWTEIGASVAASGVRKLLLLNAHGGQPQAAEIVCRRLRIRHRIFAATCLWNRLAPPSGLVPANELRFGIHAGQVETALMLALAPDRVRPDAAREFRNRTEAWDAHTGLRAGGAVAFGWQAQDLNPAGAVGNAAAATPELGEAVLDRASRALADLLGEISALDLQAWFKETADA</sequence>
<dbReference type="InterPro" id="IPR003785">
    <property type="entry name" value="Creatininase/forma_Hydrolase"/>
</dbReference>
<evidence type="ECO:0000313" key="1">
    <source>
        <dbReference type="EMBL" id="QXM25154.1"/>
    </source>
</evidence>
<dbReference type="GO" id="GO:0009231">
    <property type="term" value="P:riboflavin biosynthetic process"/>
    <property type="evidence" value="ECO:0007669"/>
    <property type="project" value="TreeGrafter"/>
</dbReference>
<dbReference type="Proteomes" id="UP000694001">
    <property type="component" value="Chromosome"/>
</dbReference>
<dbReference type="KEGG" id="elio:KO353_02560"/>
<dbReference type="GO" id="GO:0016811">
    <property type="term" value="F:hydrolase activity, acting on carbon-nitrogen (but not peptide) bonds, in linear amides"/>
    <property type="evidence" value="ECO:0007669"/>
    <property type="project" value="TreeGrafter"/>
</dbReference>
<gene>
    <name evidence="1" type="ORF">KO353_02560</name>
</gene>
<dbReference type="PANTHER" id="PTHR35005">
    <property type="entry name" value="3-DEHYDRO-SCYLLO-INOSOSE HYDROLASE"/>
    <property type="match status" value="1"/>
</dbReference>
<dbReference type="RefSeq" id="WP_218286210.1">
    <property type="nucleotide sequence ID" value="NZ_CP076448.1"/>
</dbReference>
<organism evidence="1 2">
    <name type="scientific">Elioraea tepida</name>
    <dbReference type="NCBI Taxonomy" id="2843330"/>
    <lineage>
        <taxon>Bacteria</taxon>
        <taxon>Pseudomonadati</taxon>
        <taxon>Pseudomonadota</taxon>
        <taxon>Alphaproteobacteria</taxon>
        <taxon>Acetobacterales</taxon>
        <taxon>Elioraeaceae</taxon>
        <taxon>Elioraea</taxon>
    </lineage>
</organism>